<name>A0A8J7KVU1_9ACTN</name>
<feature type="domain" description="Teneurin-like YD-shell" evidence="5">
    <location>
        <begin position="1790"/>
        <end position="1861"/>
    </location>
</feature>
<feature type="compositionally biased region" description="Polar residues" evidence="2">
    <location>
        <begin position="1672"/>
        <end position="1682"/>
    </location>
</feature>
<feature type="domain" description="DUF6531" evidence="4">
    <location>
        <begin position="384"/>
        <end position="452"/>
    </location>
</feature>
<reference evidence="6" key="1">
    <citation type="submission" date="2020-11" db="EMBL/GenBank/DDBJ databases">
        <title>Sequencing the genomes of 1000 actinobacteria strains.</title>
        <authorList>
            <person name="Klenk H.-P."/>
        </authorList>
    </citation>
    <scope>NUCLEOTIDE SEQUENCE</scope>
    <source>
        <strain evidence="6">DSM 45356</strain>
    </source>
</reference>
<evidence type="ECO:0000256" key="2">
    <source>
        <dbReference type="SAM" id="MobiDB-lite"/>
    </source>
</evidence>
<dbReference type="EMBL" id="JADOUF010000001">
    <property type="protein sequence ID" value="MBG6135722.1"/>
    <property type="molecule type" value="Genomic_DNA"/>
</dbReference>
<organism evidence="6 7">
    <name type="scientific">Longispora fulva</name>
    <dbReference type="NCBI Taxonomy" id="619741"/>
    <lineage>
        <taxon>Bacteria</taxon>
        <taxon>Bacillati</taxon>
        <taxon>Actinomycetota</taxon>
        <taxon>Actinomycetes</taxon>
        <taxon>Micromonosporales</taxon>
        <taxon>Micromonosporaceae</taxon>
        <taxon>Longispora</taxon>
    </lineage>
</organism>
<evidence type="ECO:0000259" key="4">
    <source>
        <dbReference type="Pfam" id="PF20148"/>
    </source>
</evidence>
<dbReference type="Proteomes" id="UP000622552">
    <property type="component" value="Unassembled WGS sequence"/>
</dbReference>
<feature type="compositionally biased region" description="Low complexity" evidence="2">
    <location>
        <begin position="32"/>
        <end position="41"/>
    </location>
</feature>
<dbReference type="InterPro" id="IPR006530">
    <property type="entry name" value="YD"/>
</dbReference>
<sequence length="2450" mass="261900">MRRRILLAGLGLISVLALLPAPPPLAVQAAPPAVAGRDAAPTNTRDSGGHPATAPTVDPAPAPVLPPAGSPERERLDRFTAESQAVRERISARENPVRVEAVDRPAEQGGVPARRFGKAAEGTAAAVDPCAPNGSEQWFAQYADGAVLVTPTANATGSARLSLTNRGSATWPAGRTYLGYHLFDANGNPVAGDYPKTALPGAVPTGATATMNAAIAPLAPGVWRIGWDVWVDGLGWFSGNGVCAFTVQYTIRNQAPNLSLQSPPAYGTVTTLTPRLSVDGADPDGWPGQLTYQFRLCHDQALTSGCVESPWVGLSGWRVPAGTLAWNDLFYWSARVNDGELTTPPSGWPAPNQVTTVVPAAETWRTVGAGLGLTNIAGVILPYGMWIHPETDASVQGVGLPLQVQRTYSTAARYTTGAFGNGWLSMFDASARYSQDFSQLTVTYPDGRQEIFARQADGWVTRAETGSTNRLKTAGDRIVVTGSGGEVLTFLQTGELESVAATGVGRLEFRRDGTGLVDRVTQRPSGRSIDVGWSHAGGAGCATTWPPMVSSIDLGPAEDGGQTVRWAYTYKCGELVKVCDPLNTCTQYEPNYTATSPWWRKSAAGRTMARPLETFAFREQTLDGRAERAFLRVDTPDNKTVFLDVWRPRAGQLDGYMNTYNPFGGVTVQVASADNGATPDTYRFDELNRLRELKHGGYAQTGTTSRRWGYNATNGQFTGFTDENQHGVETLYDPDGNLRTSLRSRDLRTVVASTAYYDQPSAGGGWLMSSTYTTPRQDNPYQDQMFRYDGQDRLIERRGNPTPENPAGALTTYEYDTYNLTKVTSAGQVTSYRHDPRGDLTSVTDPAGRTVGYEYDRLGRRTAQVETSTAYPAGLRTAYTLDRAGRVVQELPPATVNEVTGVRQQPRICRTYDADGLVTRVVTTAAAQCPAPTAGRLAGDRTTDTRYDNAGRPLELTDPAGGKTRYEYGVGYQGTVLTDYVRVITPAGHWTTSWYDHAGRLLKVERTTLGPDALYQYDAAGRLVEESDALGRRTRYDWTDDDLNYRAVRLGVRQADGSTHDVELFRREFDGEGRITSEKVGTRLSTSTFDGEGKLVDTVLDPAGLNRRVHRVYDARGFLTGETATDGGRTENRLYVPDATGHVDTATVLLDPTHALVTMYHRDQRGLPVRVMDPRGWFPNADPDEFTTDNRYDEYGRLVRQTAPAVTVEDVGDQPATARPETAYGYNAFGDLTEVRDQLGNVTETVYDDAGRAVLTRGPAVDGSRPTVRRTYDAEGQLATVVDPRGNQTDYHYDEYGQVWETLGPDAGQGRPSTRAEHDRAGQLTATVDPTGARTEYEYDALGRQVAATQVVRQPSGPALRFTTTSGYDDQGNLTSTVSPSGARSAFAYNAAGELTASWLPGVTNATIYGRDLAGRVTRIQDPAGRITEYEYDLAGRQVLTRHRGPDGTELDVSRFEPVDPSGVQVTVSGTGGRTRQVLDALGRVTTEIGPTGIVTRTGYDRLGRVTRQTDGRGDSTLYAWTALGTVATVTEPATTAYPSLADRQFSYGYDAGGFLTKVVKPGGVIVEPSYDALGRLVSEHGHGPGVPDNTRTFGYDLAGRLTSASHPGGTLTYTWSDRNRLLTASGPAGGTGYQYDADGNPARQQDPVGVTTLTWRPDGRPATATDPLTGATRTWNYSPTTGDPLGHTVANGPSTQWSLDGRGRIKSLTAFNPASQAVYQASYGYDPNGNVTSKTIGFGAPGGGGSYGYDLADRMTRWTPDDGGGTHEYIWDAASNRTAEKVAGTQVGSWTYDQRDRLTGAHTGGRDLTYAYSPRGTLASSGGTTLTFDAFDQLLSYGTTAYHYDALGRLADRSGAAFGYAGLDRQPVTAPGAESYARMPGTGQPLAGRVGGQVGFPLADAHGDVVAWQPTQGPVLTGSTNYDPFGLKTGGTGLQSALGFQGGWTDPASGLVQMDARWYDPAAGGFVSRDSLDARDRYGYTGGNPMSRVDTTGRFQAPIPPFSLSAVLGGGATAGEAAGGGAAAVEAVGGAGALAAAAPELLLLGGALGIGWLADQFGLFDSGMDPKYTYYKNYDIRSKDSYALAEDGVTKIWCGCPWGTPTPRPVNVPRTPPPTQTPPVAEPPRGTPPPPPPPPPFIVYENTSHLEKTWSEWTSGNDAAYRWTRVDNYRELLAQTLQVWNTGAWERSDWYRESFEHTWRVWTVATLDGTRVYGHYDGGEAYDSGRTDGAVAAEGGIGSCGLNGSLLSCLAETMVSPVGGGCAGPLASMFSCMFAEPSPGNAGGRGQAAPTGPGRGAAAGRPNPNMMPKRQPGGAGQPPSNRPPAASCTPSADGPIPETLYRGVNKDGSDAFTVDPGEYKVDKSTGFVRNAAAVNPDGRPGGRGPSLWNRAGKIPDRLDARVVDQSSLPASLVIADRGSSPGHYEIIPAPCADLSPEEFQAALNQIKLK</sequence>
<dbReference type="Pfam" id="PF20148">
    <property type="entry name" value="DUF6531"/>
    <property type="match status" value="1"/>
</dbReference>
<dbReference type="Pfam" id="PF25023">
    <property type="entry name" value="TEN_YD-shell"/>
    <property type="match status" value="1"/>
</dbReference>
<feature type="region of interest" description="Disordered" evidence="2">
    <location>
        <begin position="32"/>
        <end position="73"/>
    </location>
</feature>
<dbReference type="NCBIfam" id="TIGR03696">
    <property type="entry name" value="Rhs_assc_core"/>
    <property type="match status" value="1"/>
</dbReference>
<keyword evidence="7" id="KW-1185">Reference proteome</keyword>
<dbReference type="InterPro" id="IPR050708">
    <property type="entry name" value="T6SS_VgrG/RHS"/>
</dbReference>
<feature type="region of interest" description="Disordered" evidence="2">
    <location>
        <begin position="1656"/>
        <end position="1697"/>
    </location>
</feature>
<feature type="region of interest" description="Disordered" evidence="2">
    <location>
        <begin position="1304"/>
        <end position="1331"/>
    </location>
</feature>
<evidence type="ECO:0000259" key="5">
    <source>
        <dbReference type="Pfam" id="PF25023"/>
    </source>
</evidence>
<feature type="region of interest" description="Disordered" evidence="2">
    <location>
        <begin position="2105"/>
        <end position="2136"/>
    </location>
</feature>
<keyword evidence="1" id="KW-0677">Repeat</keyword>
<evidence type="ECO:0000313" key="6">
    <source>
        <dbReference type="EMBL" id="MBG6135722.1"/>
    </source>
</evidence>
<evidence type="ECO:0000256" key="3">
    <source>
        <dbReference type="SAM" id="SignalP"/>
    </source>
</evidence>
<gene>
    <name evidence="6" type="ORF">IW245_001916</name>
</gene>
<accession>A0A8J7KVU1</accession>
<keyword evidence="3" id="KW-0732">Signal</keyword>
<feature type="compositionally biased region" description="Pro residues" evidence="2">
    <location>
        <begin position="58"/>
        <end position="69"/>
    </location>
</feature>
<dbReference type="InterPro" id="IPR022385">
    <property type="entry name" value="Rhs_assc_core"/>
</dbReference>
<dbReference type="InterPro" id="IPR056823">
    <property type="entry name" value="TEN-like_YD-shell"/>
</dbReference>
<dbReference type="PANTHER" id="PTHR32305">
    <property type="match status" value="1"/>
</dbReference>
<dbReference type="PANTHER" id="PTHR32305:SF15">
    <property type="entry name" value="PROTEIN RHSA-RELATED"/>
    <property type="match status" value="1"/>
</dbReference>
<feature type="region of interest" description="Disordered" evidence="2">
    <location>
        <begin position="2280"/>
        <end position="2338"/>
    </location>
</feature>
<evidence type="ECO:0000313" key="7">
    <source>
        <dbReference type="Proteomes" id="UP000622552"/>
    </source>
</evidence>
<dbReference type="NCBIfam" id="TIGR01643">
    <property type="entry name" value="YD_repeat_2x"/>
    <property type="match status" value="9"/>
</dbReference>
<dbReference type="Gene3D" id="2.180.10.10">
    <property type="entry name" value="RHS repeat-associated core"/>
    <property type="match status" value="4"/>
</dbReference>
<protein>
    <submittedName>
        <fullName evidence="6">RHS repeat-associated protein</fullName>
    </submittedName>
</protein>
<proteinExistence type="predicted"/>
<dbReference type="InterPro" id="IPR045351">
    <property type="entry name" value="DUF6531"/>
</dbReference>
<dbReference type="RefSeq" id="WP_197002792.1">
    <property type="nucleotide sequence ID" value="NZ_BONS01000002.1"/>
</dbReference>
<feature type="compositionally biased region" description="Low complexity" evidence="2">
    <location>
        <begin position="2288"/>
        <end position="2303"/>
    </location>
</feature>
<dbReference type="Pfam" id="PF05593">
    <property type="entry name" value="RHS_repeat"/>
    <property type="match status" value="7"/>
</dbReference>
<comment type="caution">
    <text evidence="6">The sequence shown here is derived from an EMBL/GenBank/DDBJ whole genome shotgun (WGS) entry which is preliminary data.</text>
</comment>
<feature type="chain" id="PRO_5035276383" evidence="3">
    <location>
        <begin position="30"/>
        <end position="2450"/>
    </location>
</feature>
<feature type="signal peptide" evidence="3">
    <location>
        <begin position="1"/>
        <end position="29"/>
    </location>
</feature>
<dbReference type="InterPro" id="IPR031325">
    <property type="entry name" value="RHS_repeat"/>
</dbReference>
<evidence type="ECO:0000256" key="1">
    <source>
        <dbReference type="ARBA" id="ARBA00022737"/>
    </source>
</evidence>